<dbReference type="SUPFAM" id="SSF161098">
    <property type="entry name" value="MetI-like"/>
    <property type="match status" value="1"/>
</dbReference>
<feature type="transmembrane region" description="Helical" evidence="7">
    <location>
        <begin position="109"/>
        <end position="131"/>
    </location>
</feature>
<keyword evidence="4 7" id="KW-0812">Transmembrane</keyword>
<evidence type="ECO:0000256" key="5">
    <source>
        <dbReference type="ARBA" id="ARBA00022989"/>
    </source>
</evidence>
<evidence type="ECO:0000256" key="4">
    <source>
        <dbReference type="ARBA" id="ARBA00022692"/>
    </source>
</evidence>
<evidence type="ECO:0000313" key="10">
    <source>
        <dbReference type="EMBL" id="SCC81490.1"/>
    </source>
</evidence>
<evidence type="ECO:0000256" key="1">
    <source>
        <dbReference type="ARBA" id="ARBA00004651"/>
    </source>
</evidence>
<comment type="similarity">
    <text evidence="7">Belongs to the binding-protein-dependent transport system permease family.</text>
</comment>
<feature type="transmembrane region" description="Helical" evidence="7">
    <location>
        <begin position="137"/>
        <end position="156"/>
    </location>
</feature>
<evidence type="ECO:0000256" key="2">
    <source>
        <dbReference type="ARBA" id="ARBA00022448"/>
    </source>
</evidence>
<dbReference type="GO" id="GO:0055085">
    <property type="term" value="P:transmembrane transport"/>
    <property type="evidence" value="ECO:0007669"/>
    <property type="project" value="InterPro"/>
</dbReference>
<evidence type="ECO:0000313" key="9">
    <source>
        <dbReference type="EMBL" id="KPQ12015.1"/>
    </source>
</evidence>
<dbReference type="RefSeq" id="WP_074445183.1">
    <property type="nucleotide sequence ID" value="NZ_FMBM01000002.1"/>
</dbReference>
<keyword evidence="12" id="KW-1185">Reference proteome</keyword>
<protein>
    <submittedName>
        <fullName evidence="9">NitT/TauT family transport system permease protein</fullName>
    </submittedName>
</protein>
<dbReference type="STRING" id="1653334.GA0071312_2434"/>
<dbReference type="Gene3D" id="1.10.3720.10">
    <property type="entry name" value="MetI-like"/>
    <property type="match status" value="1"/>
</dbReference>
<dbReference type="GO" id="GO:0005886">
    <property type="term" value="C:plasma membrane"/>
    <property type="evidence" value="ECO:0007669"/>
    <property type="project" value="UniProtKB-SubCell"/>
</dbReference>
<name>A0A0P7Y561_9HYPH</name>
<gene>
    <name evidence="10" type="ORF">GA0071312_2434</name>
    <name evidence="9" type="ORF">HLUCCO17_04245</name>
</gene>
<evidence type="ECO:0000313" key="12">
    <source>
        <dbReference type="Proteomes" id="UP000182800"/>
    </source>
</evidence>
<evidence type="ECO:0000313" key="11">
    <source>
        <dbReference type="Proteomes" id="UP000050497"/>
    </source>
</evidence>
<dbReference type="InterPro" id="IPR035906">
    <property type="entry name" value="MetI-like_sf"/>
</dbReference>
<proteinExistence type="inferred from homology"/>
<feature type="transmembrane region" description="Helical" evidence="7">
    <location>
        <begin position="77"/>
        <end position="97"/>
    </location>
</feature>
<comment type="subcellular location">
    <subcellularLocation>
        <location evidence="1 7">Cell membrane</location>
        <topology evidence="1 7">Multi-pass membrane protein</topology>
    </subcellularLocation>
</comment>
<dbReference type="CDD" id="cd06261">
    <property type="entry name" value="TM_PBP2"/>
    <property type="match status" value="1"/>
</dbReference>
<evidence type="ECO:0000259" key="8">
    <source>
        <dbReference type="PROSITE" id="PS50928"/>
    </source>
</evidence>
<dbReference type="PROSITE" id="PS50928">
    <property type="entry name" value="ABC_TM1"/>
    <property type="match status" value="1"/>
</dbReference>
<evidence type="ECO:0000256" key="6">
    <source>
        <dbReference type="ARBA" id="ARBA00023136"/>
    </source>
</evidence>
<feature type="transmembrane region" description="Helical" evidence="7">
    <location>
        <begin position="232"/>
        <end position="254"/>
    </location>
</feature>
<dbReference type="AlphaFoldDB" id="A0A0P7Y561"/>
<dbReference type="Pfam" id="PF00528">
    <property type="entry name" value="BPD_transp_1"/>
    <property type="match status" value="1"/>
</dbReference>
<dbReference type="PANTHER" id="PTHR30151">
    <property type="entry name" value="ALKANE SULFONATE ABC TRANSPORTER-RELATED, MEMBRANE SUBUNIT"/>
    <property type="match status" value="1"/>
</dbReference>
<keyword evidence="2 7" id="KW-0813">Transport</keyword>
<feature type="transmembrane region" description="Helical" evidence="7">
    <location>
        <begin position="190"/>
        <end position="212"/>
    </location>
</feature>
<comment type="caution">
    <text evidence="9">The sequence shown here is derived from an EMBL/GenBank/DDBJ whole genome shotgun (WGS) entry which is preliminary data.</text>
</comment>
<evidence type="ECO:0000256" key="3">
    <source>
        <dbReference type="ARBA" id="ARBA00022475"/>
    </source>
</evidence>
<accession>A0A0P7Y561</accession>
<evidence type="ECO:0000256" key="7">
    <source>
        <dbReference type="RuleBase" id="RU363032"/>
    </source>
</evidence>
<dbReference type="EMBL" id="FMBM01000002">
    <property type="protein sequence ID" value="SCC81490.1"/>
    <property type="molecule type" value="Genomic_DNA"/>
</dbReference>
<sequence length="262" mass="28141">MAGTQTAYSRKDHQRAERLRYFGDVALVIVAIVVVWQVLHMLAGDVAISSPLATAIRAGELLGSASFWPHVAETAKALVYALIIALLIGIGVGTWLGAHKLSGAVAEPILVALYSLPKITLYPLILLVFGLGIEAKIAFGAIHGVIPITIFTMNAVKNINRVFLRSARVMKLTVMQTATRILLPATMPEIVSGLRVGFSLTLLGVVIGELFSSHRGMGFLVMRAIGLHDVSTMMAVTLILAVAAVTISSILLYVDNRLHRRV</sequence>
<organism evidence="9 11">
    <name type="scientific">Saliniramus fredricksonii</name>
    <dbReference type="NCBI Taxonomy" id="1653334"/>
    <lineage>
        <taxon>Bacteria</taxon>
        <taxon>Pseudomonadati</taxon>
        <taxon>Pseudomonadota</taxon>
        <taxon>Alphaproteobacteria</taxon>
        <taxon>Hyphomicrobiales</taxon>
        <taxon>Salinarimonadaceae</taxon>
        <taxon>Saliniramus</taxon>
    </lineage>
</organism>
<dbReference type="Proteomes" id="UP000050497">
    <property type="component" value="Unassembled WGS sequence"/>
</dbReference>
<dbReference type="Proteomes" id="UP000182800">
    <property type="component" value="Unassembled WGS sequence"/>
</dbReference>
<keyword evidence="5 7" id="KW-1133">Transmembrane helix</keyword>
<feature type="transmembrane region" description="Helical" evidence="7">
    <location>
        <begin position="21"/>
        <end position="39"/>
    </location>
</feature>
<dbReference type="PANTHER" id="PTHR30151:SF0">
    <property type="entry name" value="ABC TRANSPORTER PERMEASE PROTEIN MJ0413-RELATED"/>
    <property type="match status" value="1"/>
</dbReference>
<reference evidence="10 12" key="2">
    <citation type="submission" date="2016-08" db="EMBL/GenBank/DDBJ databases">
        <authorList>
            <person name="Varghese N."/>
            <person name="Submissions Spin"/>
        </authorList>
    </citation>
    <scope>NUCLEOTIDE SEQUENCE [LARGE SCALE GENOMIC DNA]</scope>
    <source>
        <strain evidence="10 12">HL-109</strain>
    </source>
</reference>
<feature type="domain" description="ABC transmembrane type-1" evidence="8">
    <location>
        <begin position="71"/>
        <end position="251"/>
    </location>
</feature>
<reference evidence="9 11" key="1">
    <citation type="submission" date="2015-09" db="EMBL/GenBank/DDBJ databases">
        <title>Identification and resolution of microdiversity through metagenomic sequencing of parallel consortia.</title>
        <authorList>
            <person name="Nelson W.C."/>
            <person name="Romine M.F."/>
            <person name="Lindemann S.R."/>
        </authorList>
    </citation>
    <scope>NUCLEOTIDE SEQUENCE [LARGE SCALE GENOMIC DNA]</scope>
    <source>
        <strain evidence="9">HL-109</strain>
    </source>
</reference>
<dbReference type="InterPro" id="IPR000515">
    <property type="entry name" value="MetI-like"/>
</dbReference>
<dbReference type="EMBL" id="LJSX01000004">
    <property type="protein sequence ID" value="KPQ12015.1"/>
    <property type="molecule type" value="Genomic_DNA"/>
</dbReference>
<dbReference type="OrthoDB" id="8138334at2"/>
<keyword evidence="6 7" id="KW-0472">Membrane</keyword>
<keyword evidence="3" id="KW-1003">Cell membrane</keyword>